<dbReference type="AlphaFoldDB" id="A0A2P1P8U4"/>
<dbReference type="RefSeq" id="WP_106874530.1">
    <property type="nucleotide sequence ID" value="NZ_CP027845.1"/>
</dbReference>
<proteinExistence type="predicted"/>
<dbReference type="PROSITE" id="PS50088">
    <property type="entry name" value="ANK_REPEAT"/>
    <property type="match status" value="1"/>
</dbReference>
<dbReference type="Pfam" id="PF12796">
    <property type="entry name" value="Ank_2"/>
    <property type="match status" value="1"/>
</dbReference>
<evidence type="ECO:0000313" key="5">
    <source>
        <dbReference type="EMBL" id="AVP87677.1"/>
    </source>
</evidence>
<dbReference type="PANTHER" id="PTHR24173:SF83">
    <property type="entry name" value="SOCS BOX DOMAIN-CONTAINING PROTEIN"/>
    <property type="match status" value="1"/>
</dbReference>
<dbReference type="KEGG" id="ptc:phytr_7390"/>
<dbReference type="PANTHER" id="PTHR24173">
    <property type="entry name" value="ANKYRIN REPEAT CONTAINING"/>
    <property type="match status" value="1"/>
</dbReference>
<evidence type="ECO:0000313" key="6">
    <source>
        <dbReference type="Proteomes" id="UP000241762"/>
    </source>
</evidence>
<sequence length="253" mass="28683">MAFSPSLWWQKVKTFFGNWTPTWIKQTFWPNWQNPSTPKNEQITPISDTTAQETVINKDTALKQPTELLQEQKSQIQEPTQQLPNKGIGSKLINDDTLSDEEKVLFLKQKAKNFKTSALFHAINLGSPEEVKLLIQNGCDINERLTWTEDTPLHYAVLYNRPELIRMLVDAGADIEAKNLSKLTPFATAKDTGKIEICEALAKAGANTDVTLPDKKAAVKESNEIAQNFLQQSRIKRKKSKMEKQQDFKGPNL</sequence>
<name>A0A2P1P8U4_9RICK</name>
<evidence type="ECO:0000256" key="1">
    <source>
        <dbReference type="ARBA" id="ARBA00022737"/>
    </source>
</evidence>
<evidence type="ECO:0000256" key="4">
    <source>
        <dbReference type="SAM" id="MobiDB-lite"/>
    </source>
</evidence>
<organism evidence="5 6">
    <name type="scientific">Candidatus Phycorickettsia trachydisci</name>
    <dbReference type="NCBI Taxonomy" id="2115978"/>
    <lineage>
        <taxon>Bacteria</taxon>
        <taxon>Pseudomonadati</taxon>
        <taxon>Pseudomonadota</taxon>
        <taxon>Alphaproteobacteria</taxon>
        <taxon>Rickettsiales</taxon>
        <taxon>Rickettsiaceae</taxon>
        <taxon>Candidatus Phycorickettsia</taxon>
    </lineage>
</organism>
<keyword evidence="6" id="KW-1185">Reference proteome</keyword>
<gene>
    <name evidence="5" type="ORF">phytr_7390</name>
</gene>
<dbReference type="Gene3D" id="1.25.40.20">
    <property type="entry name" value="Ankyrin repeat-containing domain"/>
    <property type="match status" value="1"/>
</dbReference>
<evidence type="ECO:0000256" key="2">
    <source>
        <dbReference type="ARBA" id="ARBA00023043"/>
    </source>
</evidence>
<protein>
    <submittedName>
        <fullName evidence="5">Uncharacterized protein</fullName>
    </submittedName>
</protein>
<dbReference type="InterPro" id="IPR036770">
    <property type="entry name" value="Ankyrin_rpt-contain_sf"/>
</dbReference>
<dbReference type="SMART" id="SM00248">
    <property type="entry name" value="ANK"/>
    <property type="match status" value="3"/>
</dbReference>
<evidence type="ECO:0000256" key="3">
    <source>
        <dbReference type="PROSITE-ProRule" id="PRU00023"/>
    </source>
</evidence>
<keyword evidence="1" id="KW-0677">Repeat</keyword>
<accession>A0A2P1P8U4</accession>
<dbReference type="EMBL" id="CP027845">
    <property type="protein sequence ID" value="AVP87677.1"/>
    <property type="molecule type" value="Genomic_DNA"/>
</dbReference>
<dbReference type="OrthoDB" id="928522at2"/>
<dbReference type="PROSITE" id="PS50297">
    <property type="entry name" value="ANK_REP_REGION"/>
    <property type="match status" value="1"/>
</dbReference>
<reference evidence="5 6" key="1">
    <citation type="submission" date="2018-03" db="EMBL/GenBank/DDBJ databases">
        <title>A gene transfer event suggests a long-term partnership between eustigmatophyte algae and a novel lineage of endosymbiotic bacteria.</title>
        <authorList>
            <person name="Yurchenko T."/>
            <person name="Sevcikova T."/>
            <person name="Pribyl P."/>
            <person name="El Karkouri K."/>
            <person name="Klimes V."/>
            <person name="Amaral R."/>
            <person name="Zbrankova V."/>
            <person name="Kim E."/>
            <person name="Raoult D."/>
            <person name="Santos L.M.A."/>
            <person name="Elias M."/>
        </authorList>
    </citation>
    <scope>NUCLEOTIDE SEQUENCE [LARGE SCALE GENOMIC DNA]</scope>
    <source>
        <strain evidence="5">CCALA 838</strain>
    </source>
</reference>
<dbReference type="InterPro" id="IPR002110">
    <property type="entry name" value="Ankyrin_rpt"/>
</dbReference>
<dbReference type="SUPFAM" id="SSF48403">
    <property type="entry name" value="Ankyrin repeat"/>
    <property type="match status" value="1"/>
</dbReference>
<keyword evidence="2 3" id="KW-0040">ANK repeat</keyword>
<feature type="repeat" description="ANK" evidence="3">
    <location>
        <begin position="148"/>
        <end position="180"/>
    </location>
</feature>
<dbReference type="Proteomes" id="UP000241762">
    <property type="component" value="Chromosome"/>
</dbReference>
<feature type="region of interest" description="Disordered" evidence="4">
    <location>
        <begin position="234"/>
        <end position="253"/>
    </location>
</feature>